<sequence>MRRTWNECGGTAAGVYGARKIKAALRREHIVMSRRRVNRIMKAGA</sequence>
<keyword evidence="3" id="KW-1185">Reference proteome</keyword>
<feature type="domain" description="HTH-like" evidence="1">
    <location>
        <begin position="14"/>
        <end position="43"/>
    </location>
</feature>
<dbReference type="InterPro" id="IPR025948">
    <property type="entry name" value="HTH-like_dom"/>
</dbReference>
<protein>
    <submittedName>
        <fullName evidence="2">IS3 family transposase</fullName>
    </submittedName>
</protein>
<dbReference type="Proteomes" id="UP000710815">
    <property type="component" value="Unassembled WGS sequence"/>
</dbReference>
<accession>A0ABS9VUB9</accession>
<evidence type="ECO:0000259" key="1">
    <source>
        <dbReference type="Pfam" id="PF13276"/>
    </source>
</evidence>
<dbReference type="RefSeq" id="WP_241513448.1">
    <property type="nucleotide sequence ID" value="NZ_JAFEJT020000015.1"/>
</dbReference>
<evidence type="ECO:0000313" key="2">
    <source>
        <dbReference type="EMBL" id="MCH9275687.1"/>
    </source>
</evidence>
<gene>
    <name evidence="2" type="ORF">JS533_005290</name>
</gene>
<evidence type="ECO:0000313" key="3">
    <source>
        <dbReference type="Proteomes" id="UP000710815"/>
    </source>
</evidence>
<proteinExistence type="predicted"/>
<comment type="caution">
    <text evidence="2">The sequence shown here is derived from an EMBL/GenBank/DDBJ whole genome shotgun (WGS) entry which is preliminary data.</text>
</comment>
<organism evidence="2 3">
    <name type="scientific">Bifidobacterium amazonense</name>
    <dbReference type="NCBI Taxonomy" id="2809027"/>
    <lineage>
        <taxon>Bacteria</taxon>
        <taxon>Bacillati</taxon>
        <taxon>Actinomycetota</taxon>
        <taxon>Actinomycetes</taxon>
        <taxon>Bifidobacteriales</taxon>
        <taxon>Bifidobacteriaceae</taxon>
        <taxon>Bifidobacterium</taxon>
    </lineage>
</organism>
<dbReference type="EMBL" id="JAFEJT020000015">
    <property type="protein sequence ID" value="MCH9275687.1"/>
    <property type="molecule type" value="Genomic_DNA"/>
</dbReference>
<reference evidence="2 3" key="2">
    <citation type="journal article" date="2021" name="Syst. Appl. Microbiol.">
        <title>Phylogenetic classification of ten novel species belonging to the genus Bifidobacterium comprising B. phasiani sp. nov., B. pongonis sp. nov., B. saguinibicoloris sp. nov., B. colobi sp. nov., B. simiiventris sp. nov., B. santillanense sp. nov., B. miconis sp. nov., B. amazonense sp. nov., B. pluvialisilvae sp. nov., and B. miconisargentati sp. nov.</title>
        <authorList>
            <person name="Lugli G.A."/>
            <person name="Calvete-Torre I."/>
            <person name="Alessandri G."/>
            <person name="Milani C."/>
            <person name="Turroni F."/>
            <person name="Laiolo P."/>
            <person name="Ossiprandi M.C."/>
            <person name="Margolles A."/>
            <person name="Ruiz L."/>
            <person name="Ventura M."/>
        </authorList>
    </citation>
    <scope>NUCLEOTIDE SEQUENCE [LARGE SCALE GENOMIC DNA]</scope>
    <source>
        <strain evidence="2 3">MA1</strain>
    </source>
</reference>
<dbReference type="Pfam" id="PF13276">
    <property type="entry name" value="HTH_21"/>
    <property type="match status" value="1"/>
</dbReference>
<name>A0ABS9VUB9_9BIFI</name>
<reference evidence="2 3" key="1">
    <citation type="journal article" date="2021" name="Environ. Microbiol.">
        <title>Genetic insights into the dark matter of the mammalian gut microbiota through targeted genome reconstruction.</title>
        <authorList>
            <person name="Lugli G.A."/>
            <person name="Alessandri G."/>
            <person name="Milani C."/>
            <person name="Viappiani A."/>
            <person name="Fontana F."/>
            <person name="Tarracchini C."/>
            <person name="Mancabelli L."/>
            <person name="Argentini C."/>
            <person name="Ruiz L."/>
            <person name="Margolles A."/>
            <person name="van Sinderen D."/>
            <person name="Turroni F."/>
            <person name="Ventura M."/>
        </authorList>
    </citation>
    <scope>NUCLEOTIDE SEQUENCE [LARGE SCALE GENOMIC DNA]</scope>
    <source>
        <strain evidence="2 3">MA1</strain>
    </source>
</reference>